<name>A0ABQ5RL50_9MICO</name>
<evidence type="ECO:0000256" key="1">
    <source>
        <dbReference type="ARBA" id="ARBA00023015"/>
    </source>
</evidence>
<keyword evidence="2" id="KW-0238">DNA-binding</keyword>
<comment type="caution">
    <text evidence="5">The sequence shown here is derived from an EMBL/GenBank/DDBJ whole genome shotgun (WGS) entry which is preliminary data.</text>
</comment>
<dbReference type="PROSITE" id="PS50949">
    <property type="entry name" value="HTH_GNTR"/>
    <property type="match status" value="1"/>
</dbReference>
<keyword evidence="1" id="KW-0805">Transcription regulation</keyword>
<organism evidence="5 6">
    <name type="scientific">Brachybacterium conglomeratum</name>
    <dbReference type="NCBI Taxonomy" id="47846"/>
    <lineage>
        <taxon>Bacteria</taxon>
        <taxon>Bacillati</taxon>
        <taxon>Actinomycetota</taxon>
        <taxon>Actinomycetes</taxon>
        <taxon>Micrococcales</taxon>
        <taxon>Dermabacteraceae</taxon>
        <taxon>Brachybacterium</taxon>
    </lineage>
</organism>
<evidence type="ECO:0000313" key="5">
    <source>
        <dbReference type="EMBL" id="GLI32354.1"/>
    </source>
</evidence>
<dbReference type="Gene3D" id="1.10.10.10">
    <property type="entry name" value="Winged helix-like DNA-binding domain superfamily/Winged helix DNA-binding domain"/>
    <property type="match status" value="1"/>
</dbReference>
<evidence type="ECO:0000256" key="3">
    <source>
        <dbReference type="ARBA" id="ARBA00023163"/>
    </source>
</evidence>
<evidence type="ECO:0000259" key="4">
    <source>
        <dbReference type="PROSITE" id="PS50949"/>
    </source>
</evidence>
<dbReference type="InterPro" id="IPR036390">
    <property type="entry name" value="WH_DNA-bd_sf"/>
</dbReference>
<evidence type="ECO:0000313" key="6">
    <source>
        <dbReference type="Proteomes" id="UP001144451"/>
    </source>
</evidence>
<proteinExistence type="predicted"/>
<accession>A0ABQ5RL50</accession>
<dbReference type="PANTHER" id="PTHR38445:SF9">
    <property type="entry name" value="HTH-TYPE TRANSCRIPTIONAL REPRESSOR YTRA"/>
    <property type="match status" value="1"/>
</dbReference>
<reference evidence="5" key="1">
    <citation type="submission" date="2022-12" db="EMBL/GenBank/DDBJ databases">
        <title>Reference genome sequencing for broad-spectrum identification of bacterial and archaeal isolates by mass spectrometry.</title>
        <authorList>
            <person name="Sekiguchi Y."/>
            <person name="Tourlousse D.M."/>
        </authorList>
    </citation>
    <scope>NUCLEOTIDE SEQUENCE</scope>
    <source>
        <strain evidence="5">5-2</strain>
    </source>
</reference>
<dbReference type="Pfam" id="PF00392">
    <property type="entry name" value="GntR"/>
    <property type="match status" value="1"/>
</dbReference>
<evidence type="ECO:0000256" key="2">
    <source>
        <dbReference type="ARBA" id="ARBA00023125"/>
    </source>
</evidence>
<gene>
    <name evidence="5" type="ORF">BCONGLO52_31950</name>
</gene>
<dbReference type="SMART" id="SM00345">
    <property type="entry name" value="HTH_GNTR"/>
    <property type="match status" value="1"/>
</dbReference>
<dbReference type="EMBL" id="BSDQ01000001">
    <property type="protein sequence ID" value="GLI32354.1"/>
    <property type="molecule type" value="Genomic_DNA"/>
</dbReference>
<keyword evidence="3" id="KW-0804">Transcription</keyword>
<dbReference type="InterPro" id="IPR036388">
    <property type="entry name" value="WH-like_DNA-bd_sf"/>
</dbReference>
<dbReference type="SUPFAM" id="SSF46785">
    <property type="entry name" value="Winged helix' DNA-binding domain"/>
    <property type="match status" value="1"/>
</dbReference>
<dbReference type="InterPro" id="IPR000524">
    <property type="entry name" value="Tscrpt_reg_HTH_GntR"/>
</dbReference>
<dbReference type="CDD" id="cd07377">
    <property type="entry name" value="WHTH_GntR"/>
    <property type="match status" value="1"/>
</dbReference>
<feature type="domain" description="HTH gntR-type" evidence="4">
    <location>
        <begin position="47"/>
        <end position="115"/>
    </location>
</feature>
<protein>
    <recommendedName>
        <fullName evidence="4">HTH gntR-type domain-containing protein</fullName>
    </recommendedName>
</protein>
<keyword evidence="6" id="KW-1185">Reference proteome</keyword>
<dbReference type="PANTHER" id="PTHR38445">
    <property type="entry name" value="HTH-TYPE TRANSCRIPTIONAL REPRESSOR YTRA"/>
    <property type="match status" value="1"/>
</dbReference>
<dbReference type="Proteomes" id="UP001144451">
    <property type="component" value="Unassembled WGS sequence"/>
</dbReference>
<sequence>MRARAGEAERAGEAGTLRCYGAVLDTGRDVHEASTSSAYRVLMPSPQPPYEQVRREIVEQVRGGELRPGDRLPAIRAHAADLGLAAGTVARAYKMLEETQIIVTRRGAGTTIAPGAVENARREAETAEREDGGPVDPALLSLFAGPVAEARTRGARDVEILATVRAVLAGESAGGSR</sequence>